<reference evidence="2 3" key="1">
    <citation type="submission" date="2021-07" db="EMBL/GenBank/DDBJ databases">
        <authorList>
            <person name="Palmer J.M."/>
        </authorList>
    </citation>
    <scope>NUCLEOTIDE SEQUENCE [LARGE SCALE GENOMIC DNA]</scope>
    <source>
        <strain evidence="2 3">AT_MEX2019</strain>
        <tissue evidence="2">Muscle</tissue>
    </source>
</reference>
<gene>
    <name evidence="2" type="ORF">ATANTOWER_020137</name>
</gene>
<feature type="compositionally biased region" description="Polar residues" evidence="1">
    <location>
        <begin position="26"/>
        <end position="42"/>
    </location>
</feature>
<proteinExistence type="predicted"/>
<feature type="region of interest" description="Disordered" evidence="1">
    <location>
        <begin position="1"/>
        <end position="50"/>
    </location>
</feature>
<organism evidence="2 3">
    <name type="scientific">Ataeniobius toweri</name>
    <dbReference type="NCBI Taxonomy" id="208326"/>
    <lineage>
        <taxon>Eukaryota</taxon>
        <taxon>Metazoa</taxon>
        <taxon>Chordata</taxon>
        <taxon>Craniata</taxon>
        <taxon>Vertebrata</taxon>
        <taxon>Euteleostomi</taxon>
        <taxon>Actinopterygii</taxon>
        <taxon>Neopterygii</taxon>
        <taxon>Teleostei</taxon>
        <taxon>Neoteleostei</taxon>
        <taxon>Acanthomorphata</taxon>
        <taxon>Ovalentaria</taxon>
        <taxon>Atherinomorphae</taxon>
        <taxon>Cyprinodontiformes</taxon>
        <taxon>Goodeidae</taxon>
        <taxon>Ataeniobius</taxon>
    </lineage>
</organism>
<sequence>MDKERSPTAISTEQPDNENPDPPAPSSRTDCNTESENHSTNPTPFPGEDVAYTYTEPVILRVNGTPERLLDDDDKGDGCNTTPSDSITCE</sequence>
<comment type="caution">
    <text evidence="2">The sequence shown here is derived from an EMBL/GenBank/DDBJ whole genome shotgun (WGS) entry which is preliminary data.</text>
</comment>
<accession>A0ABU7CFF8</accession>
<evidence type="ECO:0000256" key="1">
    <source>
        <dbReference type="SAM" id="MobiDB-lite"/>
    </source>
</evidence>
<name>A0ABU7CFF8_9TELE</name>
<protein>
    <submittedName>
        <fullName evidence="2">Uncharacterized protein</fullName>
    </submittedName>
</protein>
<dbReference type="EMBL" id="JAHUTI010088937">
    <property type="protein sequence ID" value="MED6260500.1"/>
    <property type="molecule type" value="Genomic_DNA"/>
</dbReference>
<feature type="compositionally biased region" description="Polar residues" evidence="1">
    <location>
        <begin position="79"/>
        <end position="90"/>
    </location>
</feature>
<evidence type="ECO:0000313" key="2">
    <source>
        <dbReference type="EMBL" id="MED6260500.1"/>
    </source>
</evidence>
<feature type="region of interest" description="Disordered" evidence="1">
    <location>
        <begin position="65"/>
        <end position="90"/>
    </location>
</feature>
<evidence type="ECO:0000313" key="3">
    <source>
        <dbReference type="Proteomes" id="UP001345963"/>
    </source>
</evidence>
<dbReference type="Proteomes" id="UP001345963">
    <property type="component" value="Unassembled WGS sequence"/>
</dbReference>
<keyword evidence="3" id="KW-1185">Reference proteome</keyword>